<organism evidence="1 2">
    <name type="scientific">Paraburkholderia solisilvae</name>
    <dbReference type="NCBI Taxonomy" id="624376"/>
    <lineage>
        <taxon>Bacteria</taxon>
        <taxon>Pseudomonadati</taxon>
        <taxon>Pseudomonadota</taxon>
        <taxon>Betaproteobacteria</taxon>
        <taxon>Burkholderiales</taxon>
        <taxon>Burkholderiaceae</taxon>
        <taxon>Paraburkholderia</taxon>
    </lineage>
</organism>
<reference evidence="1 2" key="1">
    <citation type="submission" date="2020-04" db="EMBL/GenBank/DDBJ databases">
        <authorList>
            <person name="De Canck E."/>
        </authorList>
    </citation>
    <scope>NUCLEOTIDE SEQUENCE [LARGE SCALE GENOMIC DNA]</scope>
    <source>
        <strain evidence="1 2">LMG 29739</strain>
    </source>
</reference>
<evidence type="ECO:0000313" key="1">
    <source>
        <dbReference type="EMBL" id="CAB3751255.1"/>
    </source>
</evidence>
<dbReference type="AlphaFoldDB" id="A0A6J5DE57"/>
<dbReference type="Proteomes" id="UP000494329">
    <property type="component" value="Unassembled WGS sequence"/>
</dbReference>
<protein>
    <submittedName>
        <fullName evidence="1">Uncharacterized protein</fullName>
    </submittedName>
</protein>
<keyword evidence="2" id="KW-1185">Reference proteome</keyword>
<gene>
    <name evidence="1" type="ORF">LMG29739_01266</name>
</gene>
<dbReference type="EMBL" id="CADIKF010000006">
    <property type="protein sequence ID" value="CAB3751255.1"/>
    <property type="molecule type" value="Genomic_DNA"/>
</dbReference>
<name>A0A6J5DE57_9BURK</name>
<evidence type="ECO:0000313" key="2">
    <source>
        <dbReference type="Proteomes" id="UP000494329"/>
    </source>
</evidence>
<sequence>MNDMQPNTQGNGMTPMKVPEQITNNPDGTSTVIFPEGTSGNNNDVVREFSGQNGTGTLLLQLSDLTDGTSEVFDADPASIQKIVGQVGQAFGIPDVASLVTSIDVRFSGPNETGKALSGTVDTTLGDSYEFSLSDGLKPGEIVSVKEFTGPNGTGNFDETIDVFGNGDIQINAFNGNSGLTQGVTAMQEDFNTSGELAKVRDQLQNGDVLVENFNYDANGKEIGGTLQEFNAQNQLVSQVNVAPSSQPLPTLGGQQAIANIVAAIAGLNIPVPGSATAAVAPPQQPKVMLASAHH</sequence>
<proteinExistence type="predicted"/>
<dbReference type="RefSeq" id="WP_377700461.1">
    <property type="nucleotide sequence ID" value="NZ_JBHLTY010000001.1"/>
</dbReference>
<accession>A0A6J5DE57</accession>